<dbReference type="KEGG" id="abo:ABO_1862"/>
<organism evidence="3 4">
    <name type="scientific">Alcanivorax borkumensis (strain ATCC 700651 / DSM 11573 / NCIMB 13689 / SK2)</name>
    <dbReference type="NCBI Taxonomy" id="393595"/>
    <lineage>
        <taxon>Bacteria</taxon>
        <taxon>Pseudomonadati</taxon>
        <taxon>Pseudomonadota</taxon>
        <taxon>Gammaproteobacteria</taxon>
        <taxon>Oceanospirillales</taxon>
        <taxon>Alcanivoracaceae</taxon>
        <taxon>Alcanivorax</taxon>
    </lineage>
</organism>
<dbReference type="AlphaFoldDB" id="Q0VND8"/>
<dbReference type="PROSITE" id="PS50005">
    <property type="entry name" value="TPR"/>
    <property type="match status" value="3"/>
</dbReference>
<dbReference type="RefSeq" id="WP_011589141.1">
    <property type="nucleotide sequence ID" value="NC_008260.1"/>
</dbReference>
<dbReference type="InterPro" id="IPR011990">
    <property type="entry name" value="TPR-like_helical_dom_sf"/>
</dbReference>
<dbReference type="STRING" id="393595.ABO_1862"/>
<dbReference type="Proteomes" id="UP000008871">
    <property type="component" value="Chromosome"/>
</dbReference>
<dbReference type="SUPFAM" id="SSF48452">
    <property type="entry name" value="TPR-like"/>
    <property type="match status" value="1"/>
</dbReference>
<accession>Q0VND8</accession>
<keyword evidence="2" id="KW-0732">Signal</keyword>
<feature type="repeat" description="TPR" evidence="1">
    <location>
        <begin position="104"/>
        <end position="137"/>
    </location>
</feature>
<feature type="repeat" description="TPR" evidence="1">
    <location>
        <begin position="140"/>
        <end position="173"/>
    </location>
</feature>
<dbReference type="OrthoDB" id="129043at2"/>
<keyword evidence="4" id="KW-1185">Reference proteome</keyword>
<reference evidence="3 4" key="1">
    <citation type="journal article" date="2006" name="Nat. Biotechnol.">
        <title>Genome sequence of the ubiquitous hydrocarbon-degrading marine bacterium Alcanivorax borkumensis.</title>
        <authorList>
            <person name="Schneiker S."/>
            <person name="Martins dos Santos V.A.P."/>
            <person name="Bartels D."/>
            <person name="Bekel T."/>
            <person name="Brecht M."/>
            <person name="Buhrmester J."/>
            <person name="Chernikova T.N."/>
            <person name="Denaro R."/>
            <person name="Ferrer M."/>
            <person name="Gertler C."/>
            <person name="Goesmann A."/>
            <person name="Golyshina O.V."/>
            <person name="Kaminski F."/>
            <person name="Khachane A.N."/>
            <person name="Lang S."/>
            <person name="Linke B."/>
            <person name="McHardy A.C."/>
            <person name="Meyer F."/>
            <person name="Nechitaylo T."/>
            <person name="Puehler A."/>
            <person name="Regenhardt D."/>
            <person name="Rupp O."/>
            <person name="Sabirova J.S."/>
            <person name="Selbitschka W."/>
            <person name="Yakimov M.M."/>
            <person name="Timmis K.N."/>
            <person name="Vorhoelter F.-J."/>
            <person name="Weidner S."/>
            <person name="Kaiser O."/>
            <person name="Golyshin P.N."/>
        </authorList>
    </citation>
    <scope>NUCLEOTIDE SEQUENCE [LARGE SCALE GENOMIC DNA]</scope>
    <source>
        <strain evidence="4">ATCC 700651 / DSM 11573 / NCIMB 13689 / SK2</strain>
    </source>
</reference>
<evidence type="ECO:0000256" key="2">
    <source>
        <dbReference type="SAM" id="SignalP"/>
    </source>
</evidence>
<evidence type="ECO:0000313" key="3">
    <source>
        <dbReference type="EMBL" id="CAL17310.1"/>
    </source>
</evidence>
<feature type="repeat" description="TPR" evidence="1">
    <location>
        <begin position="36"/>
        <end position="69"/>
    </location>
</feature>
<sequence length="261" mass="29891">MRRFFQVIFILSLAGAFAAGCVTVDDGPKVKVDEAVNSRVAAGLQYLQQGSPSEARRHFSRALNLDDDSAVAHNAMALLYKYEQDPTNEEYHYRKALNADRHYSPALNNYGTLLYGRGEYKEALKHFKKAANDPSYEGRGSAWENMGRCYQRLGNSEDARSAYVKALRLNPRSVQPSLALAQLYFDEGRSRLAWDYYQQYVQRTGRQSARALWLGIQLSNSLGYRNQQSSYELALDNLYRRSGEYRQWQQWKAEQAKGAQQ</sequence>
<dbReference type="PROSITE" id="PS51257">
    <property type="entry name" value="PROKAR_LIPOPROTEIN"/>
    <property type="match status" value="1"/>
</dbReference>
<keyword evidence="1" id="KW-0802">TPR repeat</keyword>
<dbReference type="InterPro" id="IPR013360">
    <property type="entry name" value="Pilus_4_PilW"/>
</dbReference>
<evidence type="ECO:0000256" key="1">
    <source>
        <dbReference type="PROSITE-ProRule" id="PRU00339"/>
    </source>
</evidence>
<dbReference type="eggNOG" id="COG3063">
    <property type="taxonomic scope" value="Bacteria"/>
</dbReference>
<dbReference type="HOGENOM" id="CLU_003728_7_1_6"/>
<dbReference type="EMBL" id="AM286690">
    <property type="protein sequence ID" value="CAL17310.1"/>
    <property type="molecule type" value="Genomic_DNA"/>
</dbReference>
<dbReference type="PANTHER" id="PTHR12558:SF13">
    <property type="entry name" value="CELL DIVISION CYCLE PROTEIN 27 HOMOLOG"/>
    <property type="match status" value="1"/>
</dbReference>
<dbReference type="SMART" id="SM00028">
    <property type="entry name" value="TPR"/>
    <property type="match status" value="4"/>
</dbReference>
<dbReference type="Gene3D" id="1.25.40.10">
    <property type="entry name" value="Tetratricopeptide repeat domain"/>
    <property type="match status" value="1"/>
</dbReference>
<feature type="signal peptide" evidence="2">
    <location>
        <begin position="1"/>
        <end position="18"/>
    </location>
</feature>
<name>Q0VND8_ALCBS</name>
<dbReference type="PANTHER" id="PTHR12558">
    <property type="entry name" value="CELL DIVISION CYCLE 16,23,27"/>
    <property type="match status" value="1"/>
</dbReference>
<dbReference type="PROSITE" id="PS50293">
    <property type="entry name" value="TPR_REGION"/>
    <property type="match status" value="1"/>
</dbReference>
<feature type="chain" id="PRO_5004178792" evidence="2">
    <location>
        <begin position="19"/>
        <end position="261"/>
    </location>
</feature>
<evidence type="ECO:0000313" key="4">
    <source>
        <dbReference type="Proteomes" id="UP000008871"/>
    </source>
</evidence>
<dbReference type="Pfam" id="PF13424">
    <property type="entry name" value="TPR_12"/>
    <property type="match status" value="1"/>
</dbReference>
<dbReference type="NCBIfam" id="TIGR02521">
    <property type="entry name" value="type_IV_pilW"/>
    <property type="match status" value="1"/>
</dbReference>
<protein>
    <submittedName>
        <fullName evidence="3">Type IV pili biogenesis protein PilF</fullName>
    </submittedName>
</protein>
<dbReference type="InterPro" id="IPR019734">
    <property type="entry name" value="TPR_rpt"/>
</dbReference>
<gene>
    <name evidence="3" type="primary">pilF</name>
    <name evidence="3" type="ordered locus">ABO_1862</name>
</gene>
<proteinExistence type="predicted"/>